<dbReference type="NCBIfam" id="TIGR02887">
    <property type="entry name" value="spore_ger_x_C"/>
    <property type="match status" value="1"/>
</dbReference>
<dbReference type="InterPro" id="IPR008844">
    <property type="entry name" value="Spore_GerAC-like"/>
</dbReference>
<comment type="caution">
    <text evidence="10">The sequence shown here is derived from an EMBL/GenBank/DDBJ whole genome shotgun (WGS) entry which is preliminary data.</text>
</comment>
<keyword evidence="6" id="KW-0564">Palmitate</keyword>
<dbReference type="Gene3D" id="3.30.300.210">
    <property type="entry name" value="Nutrient germinant receptor protein C, domain 3"/>
    <property type="match status" value="1"/>
</dbReference>
<dbReference type="Proteomes" id="UP001597448">
    <property type="component" value="Unassembled WGS sequence"/>
</dbReference>
<sequence>MRKLWAVIVLMFLLSGCKSDERILERLGMVQTSSYDLSQDNLLKVTSSIPVVNPESESRRELLVVEADSIKEARLQFSRKTELFVVSGQLRNVLFGLNLTKAGLGDYVDTLMRDPSVALGVRVSVVDGDAGTLLSRNYKQHADTGQYVDHLLEKEGSSNSIPQITLYEFSRDYNDDGIDAIAPIIKETEDHVIVEGIACFEQDRYRMKIPAADGILFALLRGSLKQGEVALNLGEDGGRKRIVMFSSLVSQRKLKVIRSENPPFKVKINVSIEGSVLEYTGSLRLQNKADRQELEHEISAKLSSEGNQMIRNLQQHHVDSLGIGQYVRNSLSHRAWKGTDWSKVYPSVEVEFHPKVIIKDYGKYN</sequence>
<evidence type="ECO:0000256" key="4">
    <source>
        <dbReference type="ARBA" id="ARBA00022729"/>
    </source>
</evidence>
<comment type="subcellular location">
    <subcellularLocation>
        <location evidence="1">Membrane</location>
        <topology evidence="1">Lipid-anchor</topology>
    </subcellularLocation>
</comment>
<dbReference type="PANTHER" id="PTHR35789">
    <property type="entry name" value="SPORE GERMINATION PROTEIN B3"/>
    <property type="match status" value="1"/>
</dbReference>
<keyword evidence="3" id="KW-0309">Germination</keyword>
<protein>
    <submittedName>
        <fullName evidence="10">Ger(X)C family spore germination protein</fullName>
    </submittedName>
</protein>
<evidence type="ECO:0000256" key="3">
    <source>
        <dbReference type="ARBA" id="ARBA00022544"/>
    </source>
</evidence>
<evidence type="ECO:0000256" key="7">
    <source>
        <dbReference type="ARBA" id="ARBA00023288"/>
    </source>
</evidence>
<dbReference type="Pfam" id="PF05504">
    <property type="entry name" value="Spore_GerAC"/>
    <property type="match status" value="1"/>
</dbReference>
<name>A0ABW5FCR5_9BACL</name>
<proteinExistence type="inferred from homology"/>
<comment type="similarity">
    <text evidence="2">Belongs to the GerABKC lipoprotein family.</text>
</comment>
<keyword evidence="7" id="KW-0449">Lipoprotein</keyword>
<evidence type="ECO:0000256" key="6">
    <source>
        <dbReference type="ARBA" id="ARBA00023139"/>
    </source>
</evidence>
<evidence type="ECO:0000259" key="8">
    <source>
        <dbReference type="Pfam" id="PF05504"/>
    </source>
</evidence>
<feature type="domain" description="Spore germination GerAC-like C-terminal" evidence="8">
    <location>
        <begin position="195"/>
        <end position="362"/>
    </location>
</feature>
<dbReference type="InterPro" id="IPR046953">
    <property type="entry name" value="Spore_GerAC-like_C"/>
</dbReference>
<evidence type="ECO:0000256" key="5">
    <source>
        <dbReference type="ARBA" id="ARBA00023136"/>
    </source>
</evidence>
<accession>A0ABW5FCR5</accession>
<keyword evidence="4" id="KW-0732">Signal</keyword>
<keyword evidence="11" id="KW-1185">Reference proteome</keyword>
<dbReference type="EMBL" id="JBHUKY010000028">
    <property type="protein sequence ID" value="MFD2411517.1"/>
    <property type="molecule type" value="Genomic_DNA"/>
</dbReference>
<evidence type="ECO:0000259" key="9">
    <source>
        <dbReference type="Pfam" id="PF25198"/>
    </source>
</evidence>
<evidence type="ECO:0000313" key="11">
    <source>
        <dbReference type="Proteomes" id="UP001597448"/>
    </source>
</evidence>
<feature type="domain" description="Spore germination protein N-terminal" evidence="9">
    <location>
        <begin position="20"/>
        <end position="186"/>
    </location>
</feature>
<dbReference type="PANTHER" id="PTHR35789:SF1">
    <property type="entry name" value="SPORE GERMINATION PROTEIN B3"/>
    <property type="match status" value="1"/>
</dbReference>
<evidence type="ECO:0000313" key="10">
    <source>
        <dbReference type="EMBL" id="MFD2411517.1"/>
    </source>
</evidence>
<dbReference type="RefSeq" id="WP_209991594.1">
    <property type="nucleotide sequence ID" value="NZ_JBHSVQ010000001.1"/>
</dbReference>
<evidence type="ECO:0000256" key="1">
    <source>
        <dbReference type="ARBA" id="ARBA00004635"/>
    </source>
</evidence>
<evidence type="ECO:0000256" key="2">
    <source>
        <dbReference type="ARBA" id="ARBA00007886"/>
    </source>
</evidence>
<keyword evidence="5" id="KW-0472">Membrane</keyword>
<reference evidence="11" key="1">
    <citation type="journal article" date="2019" name="Int. J. Syst. Evol. Microbiol.">
        <title>The Global Catalogue of Microorganisms (GCM) 10K type strain sequencing project: providing services to taxonomists for standard genome sequencing and annotation.</title>
        <authorList>
            <consortium name="The Broad Institute Genomics Platform"/>
            <consortium name="The Broad Institute Genome Sequencing Center for Infectious Disease"/>
            <person name="Wu L."/>
            <person name="Ma J."/>
        </authorList>
    </citation>
    <scope>NUCLEOTIDE SEQUENCE [LARGE SCALE GENOMIC DNA]</scope>
    <source>
        <strain evidence="11">CCM 8725</strain>
    </source>
</reference>
<dbReference type="Pfam" id="PF25198">
    <property type="entry name" value="Spore_GerAC_N"/>
    <property type="match status" value="1"/>
</dbReference>
<dbReference type="PROSITE" id="PS51257">
    <property type="entry name" value="PROKAR_LIPOPROTEIN"/>
    <property type="match status" value="1"/>
</dbReference>
<organism evidence="10 11">
    <name type="scientific">Paenibacillus rhizoplanae</name>
    <dbReference type="NCBI Taxonomy" id="1917181"/>
    <lineage>
        <taxon>Bacteria</taxon>
        <taxon>Bacillati</taxon>
        <taxon>Bacillota</taxon>
        <taxon>Bacilli</taxon>
        <taxon>Bacillales</taxon>
        <taxon>Paenibacillaceae</taxon>
        <taxon>Paenibacillus</taxon>
    </lineage>
</organism>
<gene>
    <name evidence="10" type="ORF">ACFSX3_16635</name>
</gene>
<dbReference type="InterPro" id="IPR057336">
    <property type="entry name" value="GerAC_N"/>
</dbReference>
<dbReference type="InterPro" id="IPR038501">
    <property type="entry name" value="Spore_GerAC_C_sf"/>
</dbReference>